<feature type="compositionally biased region" description="Polar residues" evidence="1">
    <location>
        <begin position="138"/>
        <end position="151"/>
    </location>
</feature>
<feature type="compositionally biased region" description="Polar residues" evidence="1">
    <location>
        <begin position="158"/>
        <end position="175"/>
    </location>
</feature>
<dbReference type="Proteomes" id="UP001164746">
    <property type="component" value="Chromosome 2"/>
</dbReference>
<feature type="region of interest" description="Disordered" evidence="1">
    <location>
        <begin position="138"/>
        <end position="207"/>
    </location>
</feature>
<protein>
    <submittedName>
        <fullName evidence="2">Uncharacterized protein</fullName>
    </submittedName>
</protein>
<evidence type="ECO:0000313" key="2">
    <source>
        <dbReference type="EMBL" id="WAQ96776.1"/>
    </source>
</evidence>
<accession>A0ABY7DII1</accession>
<evidence type="ECO:0000256" key="1">
    <source>
        <dbReference type="SAM" id="MobiDB-lite"/>
    </source>
</evidence>
<dbReference type="EMBL" id="CP111013">
    <property type="protein sequence ID" value="WAQ96776.1"/>
    <property type="molecule type" value="Genomic_DNA"/>
</dbReference>
<proteinExistence type="predicted"/>
<keyword evidence="3" id="KW-1185">Reference proteome</keyword>
<sequence>MELMQADELDLYSGMFPAETEQEEIVCGCRGRGRRVKKAPRLPLIAMVMRMELNEASNQLPPKTAFNPHRRNMAGVVDSRDSSLSSRNDETGEVKSKIRKRYFDFAQANQDLLQEFPLTMPTKRILTLTRHNLDKFNAQSSDSESCKSGSVNDKDDVNSNQTDISNVSNLNGSNFSEEDNNPDPTDHAQSGQDVKFEGSDKQDSDKLFPINTDVNAVIDFDRKVAQAYMTPDQVLANSTKSETESASVARTASEKIGSLEEFSSSAAESDIPCLNKKLESGENSYYALTKPEKIVPKINSTSLSQPVYVEGKETDSELEGFQTVKHKVRRKTPPKAIVAVRPLQQTDTVWRLYGRDVIQVDGLPAVSDVSHLHSLVSGFGIIIDHQVCLENGATAIRFKLCSAESCEFCVQCLDGSDCILPDSNSRISCRHLTV</sequence>
<feature type="compositionally biased region" description="Basic and acidic residues" evidence="1">
    <location>
        <begin position="194"/>
        <end position="206"/>
    </location>
</feature>
<name>A0ABY7DII1_MYAAR</name>
<evidence type="ECO:0000313" key="3">
    <source>
        <dbReference type="Proteomes" id="UP001164746"/>
    </source>
</evidence>
<organism evidence="2 3">
    <name type="scientific">Mya arenaria</name>
    <name type="common">Soft-shell clam</name>
    <dbReference type="NCBI Taxonomy" id="6604"/>
    <lineage>
        <taxon>Eukaryota</taxon>
        <taxon>Metazoa</taxon>
        <taxon>Spiralia</taxon>
        <taxon>Lophotrochozoa</taxon>
        <taxon>Mollusca</taxon>
        <taxon>Bivalvia</taxon>
        <taxon>Autobranchia</taxon>
        <taxon>Heteroconchia</taxon>
        <taxon>Euheterodonta</taxon>
        <taxon>Imparidentia</taxon>
        <taxon>Neoheterodontei</taxon>
        <taxon>Myida</taxon>
        <taxon>Myoidea</taxon>
        <taxon>Myidae</taxon>
        <taxon>Mya</taxon>
    </lineage>
</organism>
<reference evidence="2" key="1">
    <citation type="submission" date="2022-11" db="EMBL/GenBank/DDBJ databases">
        <title>Centuries of genome instability and evolution in soft-shell clam transmissible cancer (bioRxiv).</title>
        <authorList>
            <person name="Hart S.F.M."/>
            <person name="Yonemitsu M.A."/>
            <person name="Giersch R.M."/>
            <person name="Beal B.F."/>
            <person name="Arriagada G."/>
            <person name="Davis B.W."/>
            <person name="Ostrander E.A."/>
            <person name="Goff S.P."/>
            <person name="Metzger M.J."/>
        </authorList>
    </citation>
    <scope>NUCLEOTIDE SEQUENCE</scope>
    <source>
        <strain evidence="2">MELC-2E11</strain>
        <tissue evidence="2">Siphon/mantle</tissue>
    </source>
</reference>
<gene>
    <name evidence="2" type="ORF">MAR_029466</name>
</gene>